<comment type="caution">
    <text evidence="2">The sequence shown here is derived from an EMBL/GenBank/DDBJ whole genome shotgun (WGS) entry which is preliminary data.</text>
</comment>
<organism evidence="2 3">
    <name type="scientific">Saccharomonospora amisosensis</name>
    <dbReference type="NCBI Taxonomy" id="1128677"/>
    <lineage>
        <taxon>Bacteria</taxon>
        <taxon>Bacillati</taxon>
        <taxon>Actinomycetota</taxon>
        <taxon>Actinomycetes</taxon>
        <taxon>Pseudonocardiales</taxon>
        <taxon>Pseudonocardiaceae</taxon>
        <taxon>Saccharomonospora</taxon>
    </lineage>
</organism>
<dbReference type="SUPFAM" id="SSF54593">
    <property type="entry name" value="Glyoxalase/Bleomycin resistance protein/Dihydroxybiphenyl dioxygenase"/>
    <property type="match status" value="1"/>
</dbReference>
<dbReference type="GO" id="GO:0051213">
    <property type="term" value="F:dioxygenase activity"/>
    <property type="evidence" value="ECO:0007669"/>
    <property type="project" value="UniProtKB-KW"/>
</dbReference>
<proteinExistence type="predicted"/>
<dbReference type="GO" id="GO:0016829">
    <property type="term" value="F:lyase activity"/>
    <property type="evidence" value="ECO:0007669"/>
    <property type="project" value="UniProtKB-KW"/>
</dbReference>
<dbReference type="PANTHER" id="PTHR35908">
    <property type="entry name" value="HYPOTHETICAL FUSION PROTEIN"/>
    <property type="match status" value="1"/>
</dbReference>
<reference evidence="2 3" key="1">
    <citation type="submission" date="2020-03" db="EMBL/GenBank/DDBJ databases">
        <title>Sequencing the genomes of 1000 actinobacteria strains.</title>
        <authorList>
            <person name="Klenk H.-P."/>
        </authorList>
    </citation>
    <scope>NUCLEOTIDE SEQUENCE [LARGE SCALE GENOMIC DNA]</scope>
    <source>
        <strain evidence="2 3">DSM 45685</strain>
    </source>
</reference>
<accession>A0A7X5USS8</accession>
<keyword evidence="2" id="KW-0560">Oxidoreductase</keyword>
<evidence type="ECO:0000313" key="2">
    <source>
        <dbReference type="EMBL" id="NIJ13547.1"/>
    </source>
</evidence>
<sequence>MNALLGMVTIDCVEPARLARFWTRALGVEVAADYGDFVMLTSQEGTGVRVGLQRVEQPTAGKNSVHLDLSTDDRATEVARLVELGARELAEHEVPGLRWTVLADPDGNRFCVGSHHD</sequence>
<protein>
    <submittedName>
        <fullName evidence="2">Catechol 2,3-dioxygenase-like lactoylglutathione lyase family enzyme</fullName>
    </submittedName>
</protein>
<gene>
    <name evidence="2" type="ORF">FHU38_003891</name>
</gene>
<dbReference type="InterPro" id="IPR041581">
    <property type="entry name" value="Glyoxalase_6"/>
</dbReference>
<dbReference type="AlphaFoldDB" id="A0A7X5USS8"/>
<dbReference type="PANTHER" id="PTHR35908:SF1">
    <property type="entry name" value="CONSERVED PROTEIN"/>
    <property type="match status" value="1"/>
</dbReference>
<evidence type="ECO:0000313" key="3">
    <source>
        <dbReference type="Proteomes" id="UP000545493"/>
    </source>
</evidence>
<dbReference type="CDD" id="cd06587">
    <property type="entry name" value="VOC"/>
    <property type="match status" value="1"/>
</dbReference>
<dbReference type="RefSeq" id="WP_167173406.1">
    <property type="nucleotide sequence ID" value="NZ_JAAOYM010000001.1"/>
</dbReference>
<dbReference type="PROSITE" id="PS51819">
    <property type="entry name" value="VOC"/>
    <property type="match status" value="1"/>
</dbReference>
<keyword evidence="3" id="KW-1185">Reference proteome</keyword>
<dbReference type="Proteomes" id="UP000545493">
    <property type="component" value="Unassembled WGS sequence"/>
</dbReference>
<dbReference type="EMBL" id="JAAOYM010000001">
    <property type="protein sequence ID" value="NIJ13547.1"/>
    <property type="molecule type" value="Genomic_DNA"/>
</dbReference>
<dbReference type="InterPro" id="IPR037523">
    <property type="entry name" value="VOC_core"/>
</dbReference>
<feature type="domain" description="VOC" evidence="1">
    <location>
        <begin position="4"/>
        <end position="115"/>
    </location>
</feature>
<name>A0A7X5USS8_9PSEU</name>
<dbReference type="Gene3D" id="3.10.180.10">
    <property type="entry name" value="2,3-Dihydroxybiphenyl 1,2-Dioxygenase, domain 1"/>
    <property type="match status" value="1"/>
</dbReference>
<keyword evidence="2" id="KW-0456">Lyase</keyword>
<evidence type="ECO:0000259" key="1">
    <source>
        <dbReference type="PROSITE" id="PS51819"/>
    </source>
</evidence>
<keyword evidence="2" id="KW-0223">Dioxygenase</keyword>
<dbReference type="InterPro" id="IPR029068">
    <property type="entry name" value="Glyas_Bleomycin-R_OHBP_Dase"/>
</dbReference>
<dbReference type="Pfam" id="PF18029">
    <property type="entry name" value="Glyoxalase_6"/>
    <property type="match status" value="1"/>
</dbReference>